<keyword evidence="1" id="KW-0175">Coiled coil</keyword>
<reference evidence="2" key="1">
    <citation type="journal article" date="2014" name="Front. Microbiol.">
        <title>High frequency of phylogenetically diverse reductive dehalogenase-homologous genes in deep subseafloor sedimentary metagenomes.</title>
        <authorList>
            <person name="Kawai M."/>
            <person name="Futagami T."/>
            <person name="Toyoda A."/>
            <person name="Takaki Y."/>
            <person name="Nishi S."/>
            <person name="Hori S."/>
            <person name="Arai W."/>
            <person name="Tsubouchi T."/>
            <person name="Morono Y."/>
            <person name="Uchiyama I."/>
            <person name="Ito T."/>
            <person name="Fujiyama A."/>
            <person name="Inagaki F."/>
            <person name="Takami H."/>
        </authorList>
    </citation>
    <scope>NUCLEOTIDE SEQUENCE</scope>
    <source>
        <strain evidence="2">Expedition CK06-06</strain>
    </source>
</reference>
<dbReference type="AlphaFoldDB" id="X0VA25"/>
<protein>
    <submittedName>
        <fullName evidence="2">Uncharacterized protein</fullName>
    </submittedName>
</protein>
<dbReference type="EMBL" id="BARS01036396">
    <property type="protein sequence ID" value="GAG15085.1"/>
    <property type="molecule type" value="Genomic_DNA"/>
</dbReference>
<accession>X0VA25</accession>
<organism evidence="2">
    <name type="scientific">marine sediment metagenome</name>
    <dbReference type="NCBI Taxonomy" id="412755"/>
    <lineage>
        <taxon>unclassified sequences</taxon>
        <taxon>metagenomes</taxon>
        <taxon>ecological metagenomes</taxon>
    </lineage>
</organism>
<gene>
    <name evidence="2" type="ORF">S01H1_55959</name>
</gene>
<evidence type="ECO:0000313" key="2">
    <source>
        <dbReference type="EMBL" id="GAG15085.1"/>
    </source>
</evidence>
<evidence type="ECO:0000256" key="1">
    <source>
        <dbReference type="SAM" id="Coils"/>
    </source>
</evidence>
<feature type="coiled-coil region" evidence="1">
    <location>
        <begin position="47"/>
        <end position="74"/>
    </location>
</feature>
<comment type="caution">
    <text evidence="2">The sequence shown here is derived from an EMBL/GenBank/DDBJ whole genome shotgun (WGS) entry which is preliminary data.</text>
</comment>
<feature type="non-terminal residue" evidence="2">
    <location>
        <position position="77"/>
    </location>
</feature>
<proteinExistence type="predicted"/>
<sequence>MKPRKPDRSVSKMDVLKDIRGLLSATQEREDSAEARLRDEGGLKAETARLEEQIRYYKELVQKQQDELHRLESEKKE</sequence>
<name>X0VA25_9ZZZZ</name>